<evidence type="ECO:0000313" key="2">
    <source>
        <dbReference type="Proteomes" id="UP000324897"/>
    </source>
</evidence>
<organism evidence="1 2">
    <name type="scientific">Eragrostis curvula</name>
    <name type="common">weeping love grass</name>
    <dbReference type="NCBI Taxonomy" id="38414"/>
    <lineage>
        <taxon>Eukaryota</taxon>
        <taxon>Viridiplantae</taxon>
        <taxon>Streptophyta</taxon>
        <taxon>Embryophyta</taxon>
        <taxon>Tracheophyta</taxon>
        <taxon>Spermatophyta</taxon>
        <taxon>Magnoliopsida</taxon>
        <taxon>Liliopsida</taxon>
        <taxon>Poales</taxon>
        <taxon>Poaceae</taxon>
        <taxon>PACMAD clade</taxon>
        <taxon>Chloridoideae</taxon>
        <taxon>Eragrostideae</taxon>
        <taxon>Eragrostidinae</taxon>
        <taxon>Eragrostis</taxon>
    </lineage>
</organism>
<reference evidence="1 2" key="1">
    <citation type="journal article" date="2019" name="Sci. Rep.">
        <title>A high-quality genome of Eragrostis curvula grass provides insights into Poaceae evolution and supports new strategies to enhance forage quality.</title>
        <authorList>
            <person name="Carballo J."/>
            <person name="Santos B.A.C.M."/>
            <person name="Zappacosta D."/>
            <person name="Garbus I."/>
            <person name="Selva J.P."/>
            <person name="Gallo C.A."/>
            <person name="Diaz A."/>
            <person name="Albertini E."/>
            <person name="Caccamo M."/>
            <person name="Echenique V."/>
        </authorList>
    </citation>
    <scope>NUCLEOTIDE SEQUENCE [LARGE SCALE GENOMIC DNA]</scope>
    <source>
        <strain evidence="2">cv. Victoria</strain>
        <tissue evidence="1">Leaf</tissue>
    </source>
</reference>
<dbReference type="EMBL" id="RWGY01000002">
    <property type="protein sequence ID" value="TVU49814.1"/>
    <property type="molecule type" value="Genomic_DNA"/>
</dbReference>
<accession>A0A5J9WR88</accession>
<evidence type="ECO:0000313" key="1">
    <source>
        <dbReference type="EMBL" id="TVU49814.1"/>
    </source>
</evidence>
<dbReference type="Proteomes" id="UP000324897">
    <property type="component" value="Chromosome 6"/>
</dbReference>
<name>A0A5J9WR88_9POAL</name>
<protein>
    <submittedName>
        <fullName evidence="1">Uncharacterized protein</fullName>
    </submittedName>
</protein>
<gene>
    <name evidence="1" type="ORF">EJB05_01152</name>
</gene>
<dbReference type="AlphaFoldDB" id="A0A5J9WR88"/>
<proteinExistence type="predicted"/>
<sequence length="125" mass="14325">MQNEPTIQGIPPMMYRLQRCLHKGYWGSFFISCTQQPAQRDAPNMYIARTPAGRHRRGQEDGFRTIVTSKPAMQGFKEEIIFLGQCPITHFFLETFCCCILVPKQTCLHKCGSKLNDDILATRLV</sequence>
<keyword evidence="2" id="KW-1185">Reference proteome</keyword>
<dbReference type="Gramene" id="TVU49814">
    <property type="protein sequence ID" value="TVU49814"/>
    <property type="gene ID" value="EJB05_01152"/>
</dbReference>
<comment type="caution">
    <text evidence="1">The sequence shown here is derived from an EMBL/GenBank/DDBJ whole genome shotgun (WGS) entry which is preliminary data.</text>
</comment>